<gene>
    <name evidence="4" type="ORF">IWZ03DRAFT_409859</name>
</gene>
<feature type="compositionally biased region" description="Low complexity" evidence="2">
    <location>
        <begin position="567"/>
        <end position="580"/>
    </location>
</feature>
<feature type="region of interest" description="Disordered" evidence="2">
    <location>
        <begin position="484"/>
        <end position="649"/>
    </location>
</feature>
<dbReference type="PROSITE" id="PS50102">
    <property type="entry name" value="RRM"/>
    <property type="match status" value="1"/>
</dbReference>
<accession>A0ABR1KB23</accession>
<feature type="region of interest" description="Disordered" evidence="2">
    <location>
        <begin position="1"/>
        <end position="21"/>
    </location>
</feature>
<feature type="region of interest" description="Disordered" evidence="2">
    <location>
        <begin position="298"/>
        <end position="365"/>
    </location>
</feature>
<feature type="compositionally biased region" description="Basic and acidic residues" evidence="2">
    <location>
        <begin position="523"/>
        <end position="533"/>
    </location>
</feature>
<dbReference type="EMBL" id="JBBPHU010000016">
    <property type="protein sequence ID" value="KAK7509852.1"/>
    <property type="molecule type" value="Genomic_DNA"/>
</dbReference>
<feature type="compositionally biased region" description="Gly residues" evidence="2">
    <location>
        <begin position="598"/>
        <end position="608"/>
    </location>
</feature>
<evidence type="ECO:0000313" key="4">
    <source>
        <dbReference type="EMBL" id="KAK7509852.1"/>
    </source>
</evidence>
<dbReference type="InterPro" id="IPR035979">
    <property type="entry name" value="RBD_domain_sf"/>
</dbReference>
<feature type="region of interest" description="Disordered" evidence="2">
    <location>
        <begin position="101"/>
        <end position="147"/>
    </location>
</feature>
<keyword evidence="1" id="KW-0694">RNA-binding</keyword>
<comment type="caution">
    <text evidence="4">The sequence shown here is derived from an EMBL/GenBank/DDBJ whole genome shotgun (WGS) entry which is preliminary data.</text>
</comment>
<name>A0ABR1KB23_9PEZI</name>
<reference evidence="4 5" key="1">
    <citation type="submission" date="2024-04" db="EMBL/GenBank/DDBJ databases">
        <title>Phyllosticta paracitricarpa is synonymous to the EU quarantine fungus P. citricarpa based on phylogenomic analyses.</title>
        <authorList>
            <consortium name="Lawrence Berkeley National Laboratory"/>
            <person name="Van Ingen-Buijs V.A."/>
            <person name="Van Westerhoven A.C."/>
            <person name="Haridas S."/>
            <person name="Skiadas P."/>
            <person name="Martin F."/>
            <person name="Groenewald J.Z."/>
            <person name="Crous P.W."/>
            <person name="Seidl M.F."/>
        </authorList>
    </citation>
    <scope>NUCLEOTIDE SEQUENCE [LARGE SCALE GENOMIC DNA]</scope>
    <source>
        <strain evidence="4 5">CBS 123371</strain>
    </source>
</reference>
<evidence type="ECO:0000256" key="1">
    <source>
        <dbReference type="PROSITE-ProRule" id="PRU00176"/>
    </source>
</evidence>
<feature type="compositionally biased region" description="Polar residues" evidence="2">
    <location>
        <begin position="418"/>
        <end position="427"/>
    </location>
</feature>
<feature type="compositionally biased region" description="Polar residues" evidence="2">
    <location>
        <begin position="331"/>
        <end position="342"/>
    </location>
</feature>
<keyword evidence="5" id="KW-1185">Reference proteome</keyword>
<dbReference type="SUPFAM" id="SSF54928">
    <property type="entry name" value="RNA-binding domain, RBD"/>
    <property type="match status" value="1"/>
</dbReference>
<organism evidence="4 5">
    <name type="scientific">Phyllosticta citriasiana</name>
    <dbReference type="NCBI Taxonomy" id="595635"/>
    <lineage>
        <taxon>Eukaryota</taxon>
        <taxon>Fungi</taxon>
        <taxon>Dikarya</taxon>
        <taxon>Ascomycota</taxon>
        <taxon>Pezizomycotina</taxon>
        <taxon>Dothideomycetes</taxon>
        <taxon>Dothideomycetes incertae sedis</taxon>
        <taxon>Botryosphaeriales</taxon>
        <taxon>Phyllostictaceae</taxon>
        <taxon>Phyllosticta</taxon>
    </lineage>
</organism>
<dbReference type="InterPro" id="IPR000504">
    <property type="entry name" value="RRM_dom"/>
</dbReference>
<evidence type="ECO:0000256" key="2">
    <source>
        <dbReference type="SAM" id="MobiDB-lite"/>
    </source>
</evidence>
<feature type="compositionally biased region" description="Polar residues" evidence="2">
    <location>
        <begin position="101"/>
        <end position="129"/>
    </location>
</feature>
<feature type="compositionally biased region" description="Low complexity" evidence="2">
    <location>
        <begin position="488"/>
        <end position="498"/>
    </location>
</feature>
<evidence type="ECO:0000313" key="5">
    <source>
        <dbReference type="Proteomes" id="UP001363622"/>
    </source>
</evidence>
<dbReference type="Gene3D" id="3.30.70.330">
    <property type="match status" value="1"/>
</dbReference>
<feature type="domain" description="RRM" evidence="3">
    <location>
        <begin position="202"/>
        <end position="284"/>
    </location>
</feature>
<feature type="compositionally biased region" description="Basic and acidic residues" evidence="2">
    <location>
        <begin position="438"/>
        <end position="454"/>
    </location>
</feature>
<protein>
    <recommendedName>
        <fullName evidence="3">RRM domain-containing protein</fullName>
    </recommendedName>
</protein>
<dbReference type="CDD" id="cd00590">
    <property type="entry name" value="RRM_SF"/>
    <property type="match status" value="1"/>
</dbReference>
<dbReference type="InterPro" id="IPR012677">
    <property type="entry name" value="Nucleotide-bd_a/b_plait_sf"/>
</dbReference>
<evidence type="ECO:0000259" key="3">
    <source>
        <dbReference type="PROSITE" id="PS50102"/>
    </source>
</evidence>
<dbReference type="Proteomes" id="UP001363622">
    <property type="component" value="Unassembled WGS sequence"/>
</dbReference>
<feature type="compositionally biased region" description="Basic and acidic residues" evidence="2">
    <location>
        <begin position="541"/>
        <end position="560"/>
    </location>
</feature>
<feature type="compositionally biased region" description="Low complexity" evidence="2">
    <location>
        <begin position="377"/>
        <end position="386"/>
    </location>
</feature>
<proteinExistence type="predicted"/>
<feature type="region of interest" description="Disordered" evidence="2">
    <location>
        <begin position="377"/>
        <end position="461"/>
    </location>
</feature>
<feature type="compositionally biased region" description="Polar residues" evidence="2">
    <location>
        <begin position="1"/>
        <end position="10"/>
    </location>
</feature>
<sequence>MIATITPHSTSLRKLRTGPNHPSLNMAAPDKAALDALFEAHLSNLKSHQAMMRQMRDYVSGIQSNQSTPVAAELKQMNERAEKILQDAKRAGELMEGLQIQDKSPSTSKANGTQPKAPANVQTNDSNKPSWRKSKYDIEPDQAGNAAKRQRISEHPNLYMPAFPPVLPPFPNGMLRSFQSMRPSWHENLFPDETKDEGSMQNRIIVANIPLDVHEEELRKHFESVGPVTLKHALRLPRLAETKIHGLSGECKTRYMATLDLSDYQAANRAASQLNGTRIKSHHVDPILVRHFCAPITTPTAGSKRRLSSDASNGSPQTCPQSKKPKRSPASVETEQNAKSWNQPTPAPSSSSPAPGAQQPKKRHADTVPVRFEAMDAAEAASSQAQISVTKPGKKARLDESTRPSARPQPPPMATFSVRGSPSTDTIEQQRQQQRNHQPQDEQQTRSDHADEIHPAYASSAQLALRSEFDDISNEVDRRLAEAHARRALASKAVAAKARAGRKRKRSSFMSQATEEDETGNVQDEHRQQKEQDQQEGVPGDEPRAKRSKKEKEAEKDAVKAKRRRSAGVAEDGGAAAARSSKADRRQRRREQMMRAPSGGGGGDGSGGSEHRYETAAESPTSPSRPSPPPQRASKRFRRSTKKADCIPF</sequence>
<feature type="compositionally biased region" description="Polar residues" evidence="2">
    <location>
        <begin position="309"/>
        <end position="321"/>
    </location>
</feature>
<feature type="compositionally biased region" description="Low complexity" evidence="2">
    <location>
        <begin position="348"/>
        <end position="359"/>
    </location>
</feature>